<dbReference type="GeneID" id="25269363"/>
<dbReference type="GO" id="GO:0003723">
    <property type="term" value="F:RNA binding"/>
    <property type="evidence" value="ECO:0007669"/>
    <property type="project" value="UniProtKB-UniRule"/>
</dbReference>
<keyword evidence="1" id="KW-0694">RNA-binding</keyword>
<dbReference type="InterPro" id="IPR004087">
    <property type="entry name" value="KH_dom"/>
</dbReference>
<protein>
    <submittedName>
        <fullName evidence="4">KH domain-containing protein, putative</fullName>
    </submittedName>
</protein>
<reference evidence="4" key="2">
    <citation type="submission" date="2013-10" db="EMBL/GenBank/DDBJ databases">
        <authorList>
            <person name="Aslett M."/>
        </authorList>
    </citation>
    <scope>NUCLEOTIDE SEQUENCE</scope>
    <source>
        <strain evidence="4">Houghton</strain>
    </source>
</reference>
<feature type="region of interest" description="Disordered" evidence="2">
    <location>
        <begin position="249"/>
        <end position="273"/>
    </location>
</feature>
<evidence type="ECO:0000313" key="4">
    <source>
        <dbReference type="EMBL" id="CDI84033.1"/>
    </source>
</evidence>
<keyword evidence="5" id="KW-1185">Reference proteome</keyword>
<dbReference type="VEuPathDB" id="ToxoDB:EAH_00012930"/>
<feature type="region of interest" description="Disordered" evidence="2">
    <location>
        <begin position="854"/>
        <end position="913"/>
    </location>
</feature>
<proteinExistence type="predicted"/>
<dbReference type="RefSeq" id="XP_013246905.1">
    <property type="nucleotide sequence ID" value="XM_013391451.1"/>
</dbReference>
<feature type="region of interest" description="Disordered" evidence="2">
    <location>
        <begin position="925"/>
        <end position="970"/>
    </location>
</feature>
<evidence type="ECO:0000256" key="1">
    <source>
        <dbReference type="PROSITE-ProRule" id="PRU00117"/>
    </source>
</evidence>
<feature type="compositionally biased region" description="Low complexity" evidence="2">
    <location>
        <begin position="939"/>
        <end position="956"/>
    </location>
</feature>
<feature type="domain" description="K Homology" evidence="3">
    <location>
        <begin position="648"/>
        <end position="713"/>
    </location>
</feature>
<name>U6GXT9_EIMAC</name>
<dbReference type="Proteomes" id="UP000018050">
    <property type="component" value="Unassembled WGS sequence"/>
</dbReference>
<dbReference type="SMART" id="SM00322">
    <property type="entry name" value="KH"/>
    <property type="match status" value="3"/>
</dbReference>
<dbReference type="PROSITE" id="PS50084">
    <property type="entry name" value="KH_TYPE_1"/>
    <property type="match status" value="1"/>
</dbReference>
<reference evidence="4" key="1">
    <citation type="submission" date="2013-10" db="EMBL/GenBank/DDBJ databases">
        <title>Genomic analysis of the causative agents of coccidiosis in chickens.</title>
        <authorList>
            <person name="Reid A.J."/>
            <person name="Blake D."/>
            <person name="Billington K."/>
            <person name="Browne H."/>
            <person name="Dunn M."/>
            <person name="Hung S."/>
            <person name="Kawahara F."/>
            <person name="Miranda-Saavedra D."/>
            <person name="Mourier T."/>
            <person name="Nagra H."/>
            <person name="Otto T.D."/>
            <person name="Rawlings N."/>
            <person name="Sanchez A."/>
            <person name="Sanders M."/>
            <person name="Subramaniam C."/>
            <person name="Tay Y."/>
            <person name="Dear P."/>
            <person name="Doerig C."/>
            <person name="Gruber A."/>
            <person name="Parkinson J."/>
            <person name="Shirley M."/>
            <person name="Wan K.L."/>
            <person name="Berriman M."/>
            <person name="Tomley F."/>
            <person name="Pain A."/>
        </authorList>
    </citation>
    <scope>NUCLEOTIDE SEQUENCE</scope>
    <source>
        <strain evidence="4">Houghton</strain>
    </source>
</reference>
<gene>
    <name evidence="4" type="ORF">EAH_00012930</name>
</gene>
<feature type="compositionally biased region" description="Basic and acidic residues" evidence="2">
    <location>
        <begin position="875"/>
        <end position="890"/>
    </location>
</feature>
<organism evidence="4 5">
    <name type="scientific">Eimeria acervulina</name>
    <name type="common">Coccidian parasite</name>
    <dbReference type="NCBI Taxonomy" id="5801"/>
    <lineage>
        <taxon>Eukaryota</taxon>
        <taxon>Sar</taxon>
        <taxon>Alveolata</taxon>
        <taxon>Apicomplexa</taxon>
        <taxon>Conoidasida</taxon>
        <taxon>Coccidia</taxon>
        <taxon>Eucoccidiorida</taxon>
        <taxon>Eimeriorina</taxon>
        <taxon>Eimeriidae</taxon>
        <taxon>Eimeria</taxon>
    </lineage>
</organism>
<evidence type="ECO:0000313" key="5">
    <source>
        <dbReference type="Proteomes" id="UP000018050"/>
    </source>
</evidence>
<feature type="compositionally biased region" description="Acidic residues" evidence="2">
    <location>
        <begin position="957"/>
        <end position="970"/>
    </location>
</feature>
<dbReference type="InterPro" id="IPR036612">
    <property type="entry name" value="KH_dom_type_1_sf"/>
</dbReference>
<dbReference type="SUPFAM" id="SSF54791">
    <property type="entry name" value="Eukaryotic type KH-domain (KH-domain type I)"/>
    <property type="match status" value="2"/>
</dbReference>
<accession>U6GXT9</accession>
<dbReference type="Pfam" id="PF00013">
    <property type="entry name" value="KH_1"/>
    <property type="match status" value="1"/>
</dbReference>
<dbReference type="CDD" id="cd00105">
    <property type="entry name" value="KH-I"/>
    <property type="match status" value="1"/>
</dbReference>
<evidence type="ECO:0000256" key="2">
    <source>
        <dbReference type="SAM" id="MobiDB-lite"/>
    </source>
</evidence>
<evidence type="ECO:0000259" key="3">
    <source>
        <dbReference type="SMART" id="SM00322"/>
    </source>
</evidence>
<dbReference type="Gene3D" id="3.30.310.210">
    <property type="match status" value="1"/>
</dbReference>
<dbReference type="EMBL" id="HG673569">
    <property type="protein sequence ID" value="CDI84033.1"/>
    <property type="molecule type" value="Genomic_DNA"/>
</dbReference>
<sequence length="970" mass="103305">MARKRRTEGEAAAAAAGGAAPVANRGGQQPGDSASKPSDAASSSNSKGGPAHGQGRHSRQGGEAASRQGVAVSSTAAAEADGNASIPGASLKTGGPAAKDVLKEAESAAGNQDSSPGSALLQRRDIDMTGMTASQKKNLKKKLRKQEQRQQAAELNDAMRVGAGAATLASRLNKMIEEWTGRLTELENSIGQGGNMRQTIEAAEQLQKEILEAQDEEMSRAKKPINKRATVQQVQEKIKEAELTIQKQQKEQQRLSAQQGKGGAEDRSAEAAAQEARLEESLRYLAHLKEQLVLTQQQSDLRTFQQQVSELKISLDHTIKQARKAAQQAATATDNRRVQQREGLLRRRLKEVGAAVPEEGGASLITVTVSLPPESNYILLTPQGQPSLLLRKIERKFGVLAEKKGAGDRGVTLSIISYNQGACDKCVAFLNACNFPQVPLGLSTSPNCVSLEGQSIGAFIGSGGANLRRLEAELDVLLWVEDKWITVLGHEAAESRSPPSASDSSQPQHKCEFEAEVVRAMAQGTSKTRAKVQEVESALGVTVLVRLPRRGDTSKTAAVVVKGSDPEACKKACADLEKAFKDFSSQAVECDRAKASRILRGAAVDFSHIDGHELISILRYDDGVLLVGPSKALPAAVEALRAAMDQLARATETMEIKATQLRIVDRAKRAEIESLSGASCRPPIHDGERVTLTFTGHPDAVQKALELVRETLEKQKEEEMELSLAAALLFLVDKTHRELEDELGLRIRVDVPRKVLIVRGLTDGHDAVQDAIKRVEEQVASSGKVATTVAVPREAVPLILGRQGTNVRRLQSECDLDNIVIEGRPQAVYLLGSQAAVDQATAMLQEIVANSSGTRAQNGLDGGDRRPRLGGRGPGRGDRNDAGGREDGAASRRRGAGGKPAAPPKPYNASVDDETAFPSLGVCMARPGGRWQKKSPGPENAAAEAPAKASSEAVAAETEEESVGVEDSAN</sequence>
<feature type="domain" description="K Homology" evidence="3">
    <location>
        <begin position="445"/>
        <end position="581"/>
    </location>
</feature>
<dbReference type="AlphaFoldDB" id="U6GXT9"/>
<feature type="region of interest" description="Disordered" evidence="2">
    <location>
        <begin position="1"/>
        <end position="140"/>
    </location>
</feature>
<dbReference type="OMA" id="CAYELND"/>
<feature type="compositionally biased region" description="Low complexity" evidence="2">
    <location>
        <begin position="10"/>
        <end position="20"/>
    </location>
</feature>
<feature type="compositionally biased region" description="Low complexity" evidence="2">
    <location>
        <begin position="30"/>
        <end position="49"/>
    </location>
</feature>
<feature type="domain" description="K Homology" evidence="3">
    <location>
        <begin position="783"/>
        <end position="849"/>
    </location>
</feature>
<dbReference type="InterPro" id="IPR004088">
    <property type="entry name" value="KH_dom_type_1"/>
</dbReference>
<dbReference type="OrthoDB" id="427410at2759"/>